<dbReference type="Gene3D" id="3.40.50.720">
    <property type="entry name" value="NAD(P)-binding Rossmann-like Domain"/>
    <property type="match status" value="1"/>
</dbReference>
<sequence>MKQQTNRNRRWVLASRPHGAPQMDNFRLEEDDVATPGEGQVLLRTVFLSLDPYMRGRMSDEPSYAPPVEPGCVMVGGTVSRVVASNHPDYRPDEWVLSYNGWQDYDISDGEGLVKLGDNPQHPSWSLGILGMPGFTAYMGLLDIGQPKEGETLVVAAATGPVGATVGQIGKLKGCRVVGIAGGAEKCRHATDVLGFDLCLDHHADNFPQQLAQACPQGIDIYYENVGVKSLTPSYRY</sequence>
<dbReference type="PANTHER" id="PTHR43205:SF7">
    <property type="entry name" value="PROSTAGLANDIN REDUCTASE 1"/>
    <property type="match status" value="1"/>
</dbReference>
<dbReference type="Pfam" id="PF16884">
    <property type="entry name" value="ADH_N_2"/>
    <property type="match status" value="1"/>
</dbReference>
<dbReference type="InterPro" id="IPR013149">
    <property type="entry name" value="ADH-like_C"/>
</dbReference>
<accession>A0A447PJ99</accession>
<evidence type="ECO:0000259" key="3">
    <source>
        <dbReference type="Pfam" id="PF16884"/>
    </source>
</evidence>
<evidence type="ECO:0000313" key="4">
    <source>
        <dbReference type="EMBL" id="VEA38171.1"/>
    </source>
</evidence>
<dbReference type="InterPro" id="IPR011032">
    <property type="entry name" value="GroES-like_sf"/>
</dbReference>
<gene>
    <name evidence="4" type="primary">yncB</name>
    <name evidence="4" type="ORF">NCTC8271_03098</name>
</gene>
<keyword evidence="1 4" id="KW-0560">Oxidoreductase</keyword>
<dbReference type="InterPro" id="IPR041694">
    <property type="entry name" value="ADH_N_2"/>
</dbReference>
<evidence type="ECO:0000313" key="5">
    <source>
        <dbReference type="Proteomes" id="UP000273655"/>
    </source>
</evidence>
<proteinExistence type="predicted"/>
<feature type="domain" description="Oxidoreductase N-terminal" evidence="3">
    <location>
        <begin position="9"/>
        <end position="116"/>
    </location>
</feature>
<dbReference type="EC" id="1.3.1.-" evidence="4"/>
<dbReference type="SUPFAM" id="SSF50129">
    <property type="entry name" value="GroES-like"/>
    <property type="match status" value="1"/>
</dbReference>
<dbReference type="InterPro" id="IPR045010">
    <property type="entry name" value="MDR_fam"/>
</dbReference>
<dbReference type="CDD" id="cd05288">
    <property type="entry name" value="PGDH"/>
    <property type="match status" value="1"/>
</dbReference>
<reference evidence="4 5" key="1">
    <citation type="submission" date="2018-12" db="EMBL/GenBank/DDBJ databases">
        <authorList>
            <consortium name="Pathogen Informatics"/>
        </authorList>
    </citation>
    <scope>NUCLEOTIDE SEQUENCE [LARGE SCALE GENOMIC DNA]</scope>
    <source>
        <strain evidence="4 5">NCTC8271</strain>
    </source>
</reference>
<evidence type="ECO:0000259" key="2">
    <source>
        <dbReference type="Pfam" id="PF00107"/>
    </source>
</evidence>
<dbReference type="InterPro" id="IPR036291">
    <property type="entry name" value="NAD(P)-bd_dom_sf"/>
</dbReference>
<dbReference type="AlphaFoldDB" id="A0A447PJ99"/>
<organism evidence="4 5">
    <name type="scientific">Salmonella enterica I</name>
    <dbReference type="NCBI Taxonomy" id="59201"/>
    <lineage>
        <taxon>Bacteria</taxon>
        <taxon>Pseudomonadati</taxon>
        <taxon>Pseudomonadota</taxon>
        <taxon>Gammaproteobacteria</taxon>
        <taxon>Enterobacterales</taxon>
        <taxon>Enterobacteriaceae</taxon>
        <taxon>Salmonella</taxon>
    </lineage>
</organism>
<name>A0A447PJ99_SALET</name>
<evidence type="ECO:0000256" key="1">
    <source>
        <dbReference type="ARBA" id="ARBA00023002"/>
    </source>
</evidence>
<dbReference type="Gene3D" id="3.90.180.10">
    <property type="entry name" value="Medium-chain alcohol dehydrogenases, catalytic domain"/>
    <property type="match status" value="1"/>
</dbReference>
<dbReference type="EMBL" id="LR134148">
    <property type="protein sequence ID" value="VEA38171.1"/>
    <property type="molecule type" value="Genomic_DNA"/>
</dbReference>
<dbReference type="Proteomes" id="UP000273655">
    <property type="component" value="Chromosome 1"/>
</dbReference>
<dbReference type="Pfam" id="PF00107">
    <property type="entry name" value="ADH_zinc_N"/>
    <property type="match status" value="1"/>
</dbReference>
<protein>
    <submittedName>
        <fullName evidence="4">NADP-dependent oxidoreductase</fullName>
        <ecNumber evidence="4">1.3.1.-</ecNumber>
    </submittedName>
</protein>
<dbReference type="SUPFAM" id="SSF51735">
    <property type="entry name" value="NAD(P)-binding Rossmann-fold domains"/>
    <property type="match status" value="1"/>
</dbReference>
<feature type="domain" description="Alcohol dehydrogenase-like C-terminal" evidence="2">
    <location>
        <begin position="161"/>
        <end position="231"/>
    </location>
</feature>
<dbReference type="GO" id="GO:0016628">
    <property type="term" value="F:oxidoreductase activity, acting on the CH-CH group of donors, NAD or NADP as acceptor"/>
    <property type="evidence" value="ECO:0007669"/>
    <property type="project" value="InterPro"/>
</dbReference>
<dbReference type="PANTHER" id="PTHR43205">
    <property type="entry name" value="PROSTAGLANDIN REDUCTASE"/>
    <property type="match status" value="1"/>
</dbReference>